<protein>
    <submittedName>
        <fullName evidence="1">Uncharacterized protein</fullName>
    </submittedName>
</protein>
<sequence length="141" mass="15355">MTVIERLWLTYELPAVDGLYFADGRAYEVSASRAERVLRINEALDVEQLLSEEPDLVACVDGLSTHELGDGDVLWAGEGCYGSDGFFGRVRSDRGLVWAVFLEEADPFRTIQVSGRQATFTSTSGTVITVDIDDPSTTGTA</sequence>
<keyword evidence="2" id="KW-1185">Reference proteome</keyword>
<proteinExistence type="predicted"/>
<organism evidence="1 2">
    <name type="scientific">Streptomyces eurythermus</name>
    <dbReference type="NCBI Taxonomy" id="42237"/>
    <lineage>
        <taxon>Bacteria</taxon>
        <taxon>Bacillati</taxon>
        <taxon>Actinomycetota</taxon>
        <taxon>Actinomycetes</taxon>
        <taxon>Kitasatosporales</taxon>
        <taxon>Streptomycetaceae</taxon>
        <taxon>Streptomyces</taxon>
    </lineage>
</organism>
<name>A0ABW6ZAQ5_9ACTN</name>
<evidence type="ECO:0000313" key="1">
    <source>
        <dbReference type="EMBL" id="MFF9887520.1"/>
    </source>
</evidence>
<dbReference type="RefSeq" id="WP_030787863.1">
    <property type="nucleotide sequence ID" value="NZ_JBFACJ010000006.1"/>
</dbReference>
<dbReference type="Proteomes" id="UP001603418">
    <property type="component" value="Unassembled WGS sequence"/>
</dbReference>
<gene>
    <name evidence="1" type="ORF">ACF1HC_39040</name>
</gene>
<comment type="caution">
    <text evidence="1">The sequence shown here is derived from an EMBL/GenBank/DDBJ whole genome shotgun (WGS) entry which is preliminary data.</text>
</comment>
<dbReference type="EMBL" id="JBICBM010000031">
    <property type="protein sequence ID" value="MFF9887520.1"/>
    <property type="molecule type" value="Genomic_DNA"/>
</dbReference>
<evidence type="ECO:0000313" key="2">
    <source>
        <dbReference type="Proteomes" id="UP001603418"/>
    </source>
</evidence>
<reference evidence="1 2" key="1">
    <citation type="submission" date="2024-10" db="EMBL/GenBank/DDBJ databases">
        <title>The Natural Products Discovery Center: Release of the First 8490 Sequenced Strains for Exploring Actinobacteria Biosynthetic Diversity.</title>
        <authorList>
            <person name="Kalkreuter E."/>
            <person name="Kautsar S.A."/>
            <person name="Yang D."/>
            <person name="Bader C.D."/>
            <person name="Teijaro C.N."/>
            <person name="Fluegel L."/>
            <person name="Davis C.M."/>
            <person name="Simpson J.R."/>
            <person name="Lauterbach L."/>
            <person name="Steele A.D."/>
            <person name="Gui C."/>
            <person name="Meng S."/>
            <person name="Li G."/>
            <person name="Viehrig K."/>
            <person name="Ye F."/>
            <person name="Su P."/>
            <person name="Kiefer A.F."/>
            <person name="Nichols A."/>
            <person name="Cepeda A.J."/>
            <person name="Yan W."/>
            <person name="Fan B."/>
            <person name="Jiang Y."/>
            <person name="Adhikari A."/>
            <person name="Zheng C.-J."/>
            <person name="Schuster L."/>
            <person name="Cowan T.M."/>
            <person name="Smanski M.J."/>
            <person name="Chevrette M.G."/>
            <person name="De Carvalho L.P.S."/>
            <person name="Shen B."/>
        </authorList>
    </citation>
    <scope>NUCLEOTIDE SEQUENCE [LARGE SCALE GENOMIC DNA]</scope>
    <source>
        <strain evidence="1 2">NPDC013366</strain>
    </source>
</reference>
<accession>A0ABW6ZAQ5</accession>